<dbReference type="PROSITE" id="PS50023">
    <property type="entry name" value="LIM_DOMAIN_2"/>
    <property type="match status" value="2"/>
</dbReference>
<evidence type="ECO:0000313" key="14">
    <source>
        <dbReference type="EMBL" id="KAK7094756.1"/>
    </source>
</evidence>
<dbReference type="PANTHER" id="PTHR24208:SF127">
    <property type="entry name" value="LIM_HOMEOBOX PROTEIN AWH"/>
    <property type="match status" value="1"/>
</dbReference>
<dbReference type="GO" id="GO:0046872">
    <property type="term" value="F:metal ion binding"/>
    <property type="evidence" value="ECO:0007669"/>
    <property type="project" value="UniProtKB-KW"/>
</dbReference>
<organism evidence="14 15">
    <name type="scientific">Littorina saxatilis</name>
    <dbReference type="NCBI Taxonomy" id="31220"/>
    <lineage>
        <taxon>Eukaryota</taxon>
        <taxon>Metazoa</taxon>
        <taxon>Spiralia</taxon>
        <taxon>Lophotrochozoa</taxon>
        <taxon>Mollusca</taxon>
        <taxon>Gastropoda</taxon>
        <taxon>Caenogastropoda</taxon>
        <taxon>Littorinimorpha</taxon>
        <taxon>Littorinoidea</taxon>
        <taxon>Littorinidae</taxon>
        <taxon>Littorina</taxon>
    </lineage>
</organism>
<comment type="subcellular location">
    <subcellularLocation>
        <location evidence="1 9 11">Nucleus</location>
    </subcellularLocation>
</comment>
<evidence type="ECO:0000259" key="12">
    <source>
        <dbReference type="PROSITE" id="PS50023"/>
    </source>
</evidence>
<dbReference type="GO" id="GO:0000977">
    <property type="term" value="F:RNA polymerase II transcription regulatory region sequence-specific DNA binding"/>
    <property type="evidence" value="ECO:0007669"/>
    <property type="project" value="TreeGrafter"/>
</dbReference>
<keyword evidence="3" id="KW-0677">Repeat</keyword>
<dbReference type="PROSITE" id="PS00478">
    <property type="entry name" value="LIM_DOMAIN_1"/>
    <property type="match status" value="1"/>
</dbReference>
<dbReference type="AlphaFoldDB" id="A0AAN9G4A8"/>
<keyword evidence="7 9" id="KW-0371">Homeobox</keyword>
<accession>A0AAN9G4A8</accession>
<dbReference type="EMBL" id="JBAMIC010000018">
    <property type="protein sequence ID" value="KAK7094756.1"/>
    <property type="molecule type" value="Genomic_DNA"/>
</dbReference>
<dbReference type="SUPFAM" id="SSF57716">
    <property type="entry name" value="Glucocorticoid receptor-like (DNA-binding domain)"/>
    <property type="match status" value="1"/>
</dbReference>
<evidence type="ECO:0000256" key="4">
    <source>
        <dbReference type="ARBA" id="ARBA00022833"/>
    </source>
</evidence>
<dbReference type="InterPro" id="IPR017970">
    <property type="entry name" value="Homeobox_CS"/>
</dbReference>
<evidence type="ECO:0000256" key="8">
    <source>
        <dbReference type="ARBA" id="ARBA00023242"/>
    </source>
</evidence>
<dbReference type="Proteomes" id="UP001374579">
    <property type="component" value="Unassembled WGS sequence"/>
</dbReference>
<name>A0AAN9G4A8_9CAEN</name>
<evidence type="ECO:0000259" key="13">
    <source>
        <dbReference type="PROSITE" id="PS50071"/>
    </source>
</evidence>
<dbReference type="GO" id="GO:0000981">
    <property type="term" value="F:DNA-binding transcription factor activity, RNA polymerase II-specific"/>
    <property type="evidence" value="ECO:0007669"/>
    <property type="project" value="InterPro"/>
</dbReference>
<dbReference type="Gene3D" id="1.10.10.60">
    <property type="entry name" value="Homeodomain-like"/>
    <property type="match status" value="1"/>
</dbReference>
<evidence type="ECO:0000256" key="11">
    <source>
        <dbReference type="RuleBase" id="RU000682"/>
    </source>
</evidence>
<evidence type="ECO:0000256" key="5">
    <source>
        <dbReference type="ARBA" id="ARBA00023038"/>
    </source>
</evidence>
<evidence type="ECO:0000256" key="9">
    <source>
        <dbReference type="PROSITE-ProRule" id="PRU00108"/>
    </source>
</evidence>
<evidence type="ECO:0000256" key="7">
    <source>
        <dbReference type="ARBA" id="ARBA00023155"/>
    </source>
</evidence>
<dbReference type="Gene3D" id="2.10.110.10">
    <property type="entry name" value="Cysteine Rich Protein"/>
    <property type="match status" value="2"/>
</dbReference>
<feature type="DNA-binding region" description="Homeobox" evidence="9">
    <location>
        <begin position="141"/>
        <end position="200"/>
    </location>
</feature>
<keyword evidence="6 9" id="KW-0238">DNA-binding</keyword>
<feature type="domain" description="LIM zinc-binding" evidence="12">
    <location>
        <begin position="1"/>
        <end position="62"/>
    </location>
</feature>
<dbReference type="PROSITE" id="PS00027">
    <property type="entry name" value="HOMEOBOX_1"/>
    <property type="match status" value="1"/>
</dbReference>
<keyword evidence="15" id="KW-1185">Reference proteome</keyword>
<evidence type="ECO:0000256" key="6">
    <source>
        <dbReference type="ARBA" id="ARBA00023125"/>
    </source>
</evidence>
<dbReference type="SMART" id="SM00389">
    <property type="entry name" value="HOX"/>
    <property type="match status" value="1"/>
</dbReference>
<keyword evidence="5 10" id="KW-0440">LIM domain</keyword>
<reference evidence="14 15" key="1">
    <citation type="submission" date="2024-02" db="EMBL/GenBank/DDBJ databases">
        <title>Chromosome-scale genome assembly of the rough periwinkle Littorina saxatilis.</title>
        <authorList>
            <person name="De Jode A."/>
            <person name="Faria R."/>
            <person name="Formenti G."/>
            <person name="Sims Y."/>
            <person name="Smith T.P."/>
            <person name="Tracey A."/>
            <person name="Wood J.M.D."/>
            <person name="Zagrodzka Z.B."/>
            <person name="Johannesson K."/>
            <person name="Butlin R.K."/>
            <person name="Leder E.H."/>
        </authorList>
    </citation>
    <scope>NUCLEOTIDE SEQUENCE [LARGE SCALE GENOMIC DNA]</scope>
    <source>
        <strain evidence="14">Snail1</strain>
        <tissue evidence="14">Muscle</tissue>
    </source>
</reference>
<keyword evidence="4 10" id="KW-0862">Zinc</keyword>
<sequence length="205" mass="23738">MRCQGDIRDRYLVQVNDGRRVHERCLVCQVCDTAMDTATTRSIFLLHNNILCKDHYTQMLSAKRKSSVCCAECREEIRAGKDWVRLAGQQVYHVTCFACSQCGVQFANGALFILRNGRPVCQMHFSDSPEQQAGRVAARRVKRTRTQFTEQQYRALQRYFRDGTNPDGRRLQTIASELGLVKRHVQVWFQNNRARQKKLAESRHG</sequence>
<keyword evidence="8 9" id="KW-0539">Nucleus</keyword>
<dbReference type="SMART" id="SM00132">
    <property type="entry name" value="LIM"/>
    <property type="match status" value="2"/>
</dbReference>
<feature type="domain" description="LIM zinc-binding" evidence="12">
    <location>
        <begin position="68"/>
        <end position="131"/>
    </location>
</feature>
<dbReference type="InterPro" id="IPR009057">
    <property type="entry name" value="Homeodomain-like_sf"/>
</dbReference>
<evidence type="ECO:0000256" key="10">
    <source>
        <dbReference type="PROSITE-ProRule" id="PRU00125"/>
    </source>
</evidence>
<dbReference type="PROSITE" id="PS50071">
    <property type="entry name" value="HOMEOBOX_2"/>
    <property type="match status" value="1"/>
</dbReference>
<protein>
    <submittedName>
        <fullName evidence="14">Uncharacterized protein</fullName>
    </submittedName>
</protein>
<feature type="domain" description="Homeobox" evidence="13">
    <location>
        <begin position="139"/>
        <end position="199"/>
    </location>
</feature>
<comment type="caution">
    <text evidence="14">The sequence shown here is derived from an EMBL/GenBank/DDBJ whole genome shotgun (WGS) entry which is preliminary data.</text>
</comment>
<dbReference type="GO" id="GO:0030182">
    <property type="term" value="P:neuron differentiation"/>
    <property type="evidence" value="ECO:0007669"/>
    <property type="project" value="TreeGrafter"/>
</dbReference>
<dbReference type="InterPro" id="IPR001356">
    <property type="entry name" value="HD"/>
</dbReference>
<dbReference type="GO" id="GO:0005634">
    <property type="term" value="C:nucleus"/>
    <property type="evidence" value="ECO:0007669"/>
    <property type="project" value="UniProtKB-SubCell"/>
</dbReference>
<dbReference type="Pfam" id="PF00046">
    <property type="entry name" value="Homeodomain"/>
    <property type="match status" value="1"/>
</dbReference>
<dbReference type="InterPro" id="IPR001781">
    <property type="entry name" value="Znf_LIM"/>
</dbReference>
<dbReference type="PANTHER" id="PTHR24208">
    <property type="entry name" value="LIM/HOMEOBOX PROTEIN LHX"/>
    <property type="match status" value="1"/>
</dbReference>
<keyword evidence="2 10" id="KW-0479">Metal-binding</keyword>
<dbReference type="SUPFAM" id="SSF46689">
    <property type="entry name" value="Homeodomain-like"/>
    <property type="match status" value="1"/>
</dbReference>
<dbReference type="CDD" id="cd00086">
    <property type="entry name" value="homeodomain"/>
    <property type="match status" value="1"/>
</dbReference>
<proteinExistence type="predicted"/>
<evidence type="ECO:0000256" key="1">
    <source>
        <dbReference type="ARBA" id="ARBA00004123"/>
    </source>
</evidence>
<dbReference type="InterPro" id="IPR050453">
    <property type="entry name" value="LIM_Homeobox_TF"/>
</dbReference>
<evidence type="ECO:0000256" key="3">
    <source>
        <dbReference type="ARBA" id="ARBA00022737"/>
    </source>
</evidence>
<gene>
    <name evidence="14" type="ORF">V1264_006263</name>
</gene>
<evidence type="ECO:0000256" key="2">
    <source>
        <dbReference type="ARBA" id="ARBA00022723"/>
    </source>
</evidence>
<dbReference type="Pfam" id="PF00412">
    <property type="entry name" value="LIM"/>
    <property type="match status" value="2"/>
</dbReference>
<evidence type="ECO:0000313" key="15">
    <source>
        <dbReference type="Proteomes" id="UP001374579"/>
    </source>
</evidence>